<protein>
    <submittedName>
        <fullName evidence="2">Uncharacterized protein</fullName>
    </submittedName>
</protein>
<evidence type="ECO:0000256" key="1">
    <source>
        <dbReference type="SAM" id="MobiDB-lite"/>
    </source>
</evidence>
<comment type="caution">
    <text evidence="2">The sequence shown here is derived from an EMBL/GenBank/DDBJ whole genome shotgun (WGS) entry which is preliminary data.</text>
</comment>
<dbReference type="Proteomes" id="UP001360560">
    <property type="component" value="Unassembled WGS sequence"/>
</dbReference>
<evidence type="ECO:0000313" key="2">
    <source>
        <dbReference type="EMBL" id="GMM38953.1"/>
    </source>
</evidence>
<evidence type="ECO:0000313" key="3">
    <source>
        <dbReference type="Proteomes" id="UP001360560"/>
    </source>
</evidence>
<dbReference type="AlphaFoldDB" id="A0AAV5QXY7"/>
<sequence length="125" mass="14307">MSSVDEHTRLISPRASSSASSGTSPKGIIKKSQLRSIDNKRVHFSVEEKLLGFSMGYDATAIPQVRTFQQIIADRMKVKKLRREDKYLMYENDPDFEELETLTSKITKLNQQLIKDTEVENDGNR</sequence>
<reference evidence="2 3" key="1">
    <citation type="journal article" date="2023" name="Elife">
        <title>Identification of key yeast species and microbe-microbe interactions impacting larval growth of Drosophila in the wild.</title>
        <authorList>
            <person name="Mure A."/>
            <person name="Sugiura Y."/>
            <person name="Maeda R."/>
            <person name="Honda K."/>
            <person name="Sakurai N."/>
            <person name="Takahashi Y."/>
            <person name="Watada M."/>
            <person name="Katoh T."/>
            <person name="Gotoh A."/>
            <person name="Gotoh Y."/>
            <person name="Taniguchi I."/>
            <person name="Nakamura K."/>
            <person name="Hayashi T."/>
            <person name="Katayama T."/>
            <person name="Uemura T."/>
            <person name="Hattori Y."/>
        </authorList>
    </citation>
    <scope>NUCLEOTIDE SEQUENCE [LARGE SCALE GENOMIC DNA]</scope>
    <source>
        <strain evidence="2 3">SC-9</strain>
    </source>
</reference>
<keyword evidence="3" id="KW-1185">Reference proteome</keyword>
<feature type="region of interest" description="Disordered" evidence="1">
    <location>
        <begin position="1"/>
        <end position="32"/>
    </location>
</feature>
<proteinExistence type="predicted"/>
<organism evidence="2 3">
    <name type="scientific">Saccharomycopsis crataegensis</name>
    <dbReference type="NCBI Taxonomy" id="43959"/>
    <lineage>
        <taxon>Eukaryota</taxon>
        <taxon>Fungi</taxon>
        <taxon>Dikarya</taxon>
        <taxon>Ascomycota</taxon>
        <taxon>Saccharomycotina</taxon>
        <taxon>Saccharomycetes</taxon>
        <taxon>Saccharomycopsidaceae</taxon>
        <taxon>Saccharomycopsis</taxon>
    </lineage>
</organism>
<dbReference type="GeneID" id="90076941"/>
<dbReference type="EMBL" id="BTFZ01000020">
    <property type="protein sequence ID" value="GMM38953.1"/>
    <property type="molecule type" value="Genomic_DNA"/>
</dbReference>
<name>A0AAV5QXY7_9ASCO</name>
<feature type="compositionally biased region" description="Low complexity" evidence="1">
    <location>
        <begin position="12"/>
        <end position="25"/>
    </location>
</feature>
<accession>A0AAV5QXY7</accession>
<dbReference type="RefSeq" id="XP_064855948.1">
    <property type="nucleotide sequence ID" value="XM_064999876.1"/>
</dbReference>
<gene>
    <name evidence="2" type="ORF">DASC09_062920</name>
</gene>